<evidence type="ECO:0000313" key="3">
    <source>
        <dbReference type="Proteomes" id="UP001165541"/>
    </source>
</evidence>
<dbReference type="RefSeq" id="WP_251780148.1">
    <property type="nucleotide sequence ID" value="NZ_JAMKFE010000013.1"/>
</dbReference>
<proteinExistence type="predicted"/>
<protein>
    <submittedName>
        <fullName evidence="2">Uncharacterized protein</fullName>
    </submittedName>
</protein>
<feature type="transmembrane region" description="Helical" evidence="1">
    <location>
        <begin position="21"/>
        <end position="41"/>
    </location>
</feature>
<evidence type="ECO:0000256" key="1">
    <source>
        <dbReference type="SAM" id="Phobius"/>
    </source>
</evidence>
<keyword evidence="3" id="KW-1185">Reference proteome</keyword>
<name>A0ABT0YSF0_9BURK</name>
<dbReference type="Proteomes" id="UP001165541">
    <property type="component" value="Unassembled WGS sequence"/>
</dbReference>
<comment type="caution">
    <text evidence="2">The sequence shown here is derived from an EMBL/GenBank/DDBJ whole genome shotgun (WGS) entry which is preliminary data.</text>
</comment>
<feature type="transmembrane region" description="Helical" evidence="1">
    <location>
        <begin position="53"/>
        <end position="74"/>
    </location>
</feature>
<evidence type="ECO:0000313" key="2">
    <source>
        <dbReference type="EMBL" id="MCM5681667.1"/>
    </source>
</evidence>
<organism evidence="2 3">
    <name type="scientific">Caldimonas mangrovi</name>
    <dbReference type="NCBI Taxonomy" id="2944811"/>
    <lineage>
        <taxon>Bacteria</taxon>
        <taxon>Pseudomonadati</taxon>
        <taxon>Pseudomonadota</taxon>
        <taxon>Betaproteobacteria</taxon>
        <taxon>Burkholderiales</taxon>
        <taxon>Sphaerotilaceae</taxon>
        <taxon>Caldimonas</taxon>
    </lineage>
</organism>
<keyword evidence="1" id="KW-0472">Membrane</keyword>
<keyword evidence="1" id="KW-1133">Transmembrane helix</keyword>
<sequence length="115" mass="12772">MTNPAVDTRAQSSSLWRRAPLLLNVALLCLLAWHIGFEALPGVANDYRGLTGILDRCFAVMPFFPYIVLIAFVIRSPRVLATWRAAALVPLAMLLYVALSMAAFLLIHRGFFPLD</sequence>
<reference evidence="2" key="1">
    <citation type="submission" date="2022-05" db="EMBL/GenBank/DDBJ databases">
        <title>Schlegelella sp. nov., isolated from mangrove soil.</title>
        <authorList>
            <person name="Liu Y."/>
            <person name="Ge X."/>
            <person name="Liu W."/>
        </authorList>
    </citation>
    <scope>NUCLEOTIDE SEQUENCE</scope>
    <source>
        <strain evidence="2">S2-27</strain>
    </source>
</reference>
<keyword evidence="1" id="KW-0812">Transmembrane</keyword>
<gene>
    <name evidence="2" type="ORF">M8A51_19245</name>
</gene>
<dbReference type="EMBL" id="JAMKFE010000013">
    <property type="protein sequence ID" value="MCM5681667.1"/>
    <property type="molecule type" value="Genomic_DNA"/>
</dbReference>
<feature type="transmembrane region" description="Helical" evidence="1">
    <location>
        <begin position="86"/>
        <end position="107"/>
    </location>
</feature>
<accession>A0ABT0YSF0</accession>